<evidence type="ECO:0000256" key="4">
    <source>
        <dbReference type="ARBA" id="ARBA00004763"/>
    </source>
</evidence>
<dbReference type="CDD" id="cd00483">
    <property type="entry name" value="HPPK"/>
    <property type="match status" value="1"/>
</dbReference>
<dbReference type="CDD" id="cd00739">
    <property type="entry name" value="DHPS"/>
    <property type="match status" value="1"/>
</dbReference>
<evidence type="ECO:0000256" key="5">
    <source>
        <dbReference type="ARBA" id="ARBA00005051"/>
    </source>
</evidence>
<dbReference type="NCBIfam" id="TIGR01496">
    <property type="entry name" value="DHPS"/>
    <property type="match status" value="1"/>
</dbReference>
<dbReference type="SUPFAM" id="SSF55083">
    <property type="entry name" value="6-hydroxymethyl-7,8-dihydropterin pyrophosphokinase, HPPK"/>
    <property type="match status" value="1"/>
</dbReference>
<accession>A0A5M3MM23</accession>
<evidence type="ECO:0000256" key="1">
    <source>
        <dbReference type="ARBA" id="ARBA00000012"/>
    </source>
</evidence>
<dbReference type="EMBL" id="JH711580">
    <property type="protein sequence ID" value="EIW79725.1"/>
    <property type="molecule type" value="Genomic_DNA"/>
</dbReference>
<evidence type="ECO:0000256" key="2">
    <source>
        <dbReference type="ARBA" id="ARBA00000198"/>
    </source>
</evidence>
<comment type="similarity">
    <text evidence="6">In the N-terminal section; belongs to the DHNA family.</text>
</comment>
<keyword evidence="18" id="KW-1185">Reference proteome</keyword>
<sequence length="813" mass="88341">MSTDHSIPSSTLDAIHVKDIRVPVYIRSGSANEQAPAEGTALVTITLFHDVSIAAATDELSYSINYAEIYERVRANCSGKHYANLGELVAQAHAQVADSLVQPTHVKIRAKQTKISEASSFTFELERDSSTTLTAKHTFRLEGITCSTIIGVNESERHTNQPVTFDITVRRRLAESPIDFIDLSVLTRTIKEHARGTSFLTLEALASSVASRALQTLHADDEITVKASKPEALSEAEAPQVEISRRHQDFPAMFPRGPEPTPGFGKMTTLLASVSPISSAKKKLATSGIALGSNIGDRFANIETALRLLERPASLLDDLKLEGEGEAEVAIVNTSFMYETMPMYVTDQPRFANCACVVETNLPPTELLRLLKKIEVTVGRVPSIRNGPRAVDLDVILYNSDIIDTRPSDARRNLDNLEGHLVVPHPRIAERCFVLQPLADMIPDFVHPVLRKPIGTLLRTLESAHPEDVSAMIKVMPFPQYPLAENGSPLNRDLPVIPPTARYWTFGHPSSRTYVMATLNATPDSFSDGSVNNTLDAAMAYATKAIASGADIIDIGGYSTRPDAAFVSDEEEINRVVPIVKAIRAQKDTPDVANALISIDTFRYTVAEAAVLAGVNCINDVYAFGGPDYPLNQASVRHFAQFRRVSRDLGVPVILMHSRGDAGSNKDYSTFSEGVLEGVRRELGDRVDAAVTGRGGIRRWLIMLDPGIGFSKTIEGNLALLRHASSLTSSVEGSTLLGYPQLIGTSKKSFLGKILERKDDDGPYAGRVTEARERGWATAAAVTCAVQQGAAAIRVHDVQEMKDVVVVASAIWS</sequence>
<dbReference type="GO" id="GO:0003848">
    <property type="term" value="F:2-amino-4-hydroxy-6-hydroxymethyldihydropteridine diphosphokinase activity"/>
    <property type="evidence" value="ECO:0007669"/>
    <property type="project" value="UniProtKB-EC"/>
</dbReference>
<dbReference type="Gene3D" id="3.30.70.560">
    <property type="entry name" value="7,8-Dihydro-6-hydroxymethylpterin-pyrophosphokinase HPPK"/>
    <property type="match status" value="1"/>
</dbReference>
<evidence type="ECO:0000256" key="8">
    <source>
        <dbReference type="ARBA" id="ARBA00022679"/>
    </source>
</evidence>
<dbReference type="NCBIfam" id="TIGR01498">
    <property type="entry name" value="folK"/>
    <property type="match status" value="1"/>
</dbReference>
<dbReference type="Pfam" id="PF00809">
    <property type="entry name" value="Pterin_bind"/>
    <property type="match status" value="1"/>
</dbReference>
<dbReference type="InterPro" id="IPR043133">
    <property type="entry name" value="GTP-CH-I_C/QueF"/>
</dbReference>
<dbReference type="InterPro" id="IPR045031">
    <property type="entry name" value="DHP_synth-like"/>
</dbReference>
<dbReference type="PANTHER" id="PTHR20941">
    <property type="entry name" value="FOLATE SYNTHESIS PROTEINS"/>
    <property type="match status" value="1"/>
</dbReference>
<dbReference type="KEGG" id="cput:CONPUDRAFT_166442"/>
<dbReference type="Gene3D" id="3.30.1130.10">
    <property type="match status" value="2"/>
</dbReference>
<dbReference type="GO" id="GO:0004156">
    <property type="term" value="F:dihydropteroate synthase activity"/>
    <property type="evidence" value="ECO:0007669"/>
    <property type="project" value="UniProtKB-EC"/>
</dbReference>
<dbReference type="NCBIfam" id="TIGR00526">
    <property type="entry name" value="folB_dom"/>
    <property type="match status" value="1"/>
</dbReference>
<dbReference type="OrthoDB" id="615426at2759"/>
<keyword evidence="12" id="KW-0067">ATP-binding</keyword>
<evidence type="ECO:0000256" key="11">
    <source>
        <dbReference type="ARBA" id="ARBA00022777"/>
    </source>
</evidence>
<organism evidence="17 18">
    <name type="scientific">Coniophora puteana (strain RWD-64-598)</name>
    <name type="common">Brown rot fungus</name>
    <dbReference type="NCBI Taxonomy" id="741705"/>
    <lineage>
        <taxon>Eukaryota</taxon>
        <taxon>Fungi</taxon>
        <taxon>Dikarya</taxon>
        <taxon>Basidiomycota</taxon>
        <taxon>Agaricomycotina</taxon>
        <taxon>Agaricomycetes</taxon>
        <taxon>Agaricomycetidae</taxon>
        <taxon>Boletales</taxon>
        <taxon>Coniophorineae</taxon>
        <taxon>Coniophoraceae</taxon>
        <taxon>Coniophora</taxon>
    </lineage>
</organism>
<dbReference type="InterPro" id="IPR011005">
    <property type="entry name" value="Dihydropteroate_synth-like_sf"/>
</dbReference>
<keyword evidence="11" id="KW-0418">Kinase</keyword>
<comment type="caution">
    <text evidence="17">The sequence shown here is derived from an EMBL/GenBank/DDBJ whole genome shotgun (WGS) entry which is preliminary data.</text>
</comment>
<dbReference type="RefSeq" id="XP_007770086.1">
    <property type="nucleotide sequence ID" value="XM_007771896.1"/>
</dbReference>
<dbReference type="InterPro" id="IPR006157">
    <property type="entry name" value="FolB_dom"/>
</dbReference>
<evidence type="ECO:0000256" key="7">
    <source>
        <dbReference type="ARBA" id="ARBA00009951"/>
    </source>
</evidence>
<dbReference type="PROSITE" id="PS50972">
    <property type="entry name" value="PTERIN_BINDING"/>
    <property type="match status" value="1"/>
</dbReference>
<dbReference type="GO" id="GO:0004150">
    <property type="term" value="F:dihydroneopterin aldolase activity"/>
    <property type="evidence" value="ECO:0007669"/>
    <property type="project" value="InterPro"/>
</dbReference>
<evidence type="ECO:0000256" key="13">
    <source>
        <dbReference type="ARBA" id="ARBA00022842"/>
    </source>
</evidence>
<keyword evidence="8" id="KW-0808">Transferase</keyword>
<dbReference type="AlphaFoldDB" id="A0A5M3MM23"/>
<keyword evidence="10" id="KW-0547">Nucleotide-binding</keyword>
<comment type="cofactor">
    <cofactor evidence="3">
        <name>Mg(2+)</name>
        <dbReference type="ChEBI" id="CHEBI:18420"/>
    </cofactor>
</comment>
<proteinExistence type="inferred from homology"/>
<dbReference type="Pfam" id="PF02152">
    <property type="entry name" value="FolB"/>
    <property type="match status" value="2"/>
</dbReference>
<evidence type="ECO:0000256" key="9">
    <source>
        <dbReference type="ARBA" id="ARBA00022723"/>
    </source>
</evidence>
<dbReference type="InterPro" id="IPR000550">
    <property type="entry name" value="Hppk"/>
</dbReference>
<comment type="similarity">
    <text evidence="7">In the C-terminal section; belongs to the DHPS family.</text>
</comment>
<dbReference type="GO" id="GO:0005740">
    <property type="term" value="C:mitochondrial envelope"/>
    <property type="evidence" value="ECO:0007669"/>
    <property type="project" value="TreeGrafter"/>
</dbReference>
<evidence type="ECO:0000313" key="17">
    <source>
        <dbReference type="EMBL" id="EIW79725.1"/>
    </source>
</evidence>
<dbReference type="Proteomes" id="UP000053558">
    <property type="component" value="Unassembled WGS sequence"/>
</dbReference>
<dbReference type="GO" id="GO:0016301">
    <property type="term" value="F:kinase activity"/>
    <property type="evidence" value="ECO:0007669"/>
    <property type="project" value="UniProtKB-KW"/>
</dbReference>
<evidence type="ECO:0000256" key="6">
    <source>
        <dbReference type="ARBA" id="ARBA00009640"/>
    </source>
</evidence>
<dbReference type="UniPathway" id="UPA00077">
    <property type="reaction ID" value="UER00155"/>
</dbReference>
<comment type="pathway">
    <text evidence="5">Cofactor biosynthesis; tetrahydrofolate biosynthesis; 2-amino-4-hydroxy-6-hydroxymethyl-7,8-dihydropteridine diphosphate from 7,8-dihydroneopterin triphosphate: step 4/4.</text>
</comment>
<dbReference type="InterPro" id="IPR006390">
    <property type="entry name" value="DHP_synth_dom"/>
</dbReference>
<name>A0A5M3MM23_CONPW</name>
<evidence type="ECO:0000313" key="18">
    <source>
        <dbReference type="Proteomes" id="UP000053558"/>
    </source>
</evidence>
<dbReference type="GO" id="GO:0046656">
    <property type="term" value="P:folic acid biosynthetic process"/>
    <property type="evidence" value="ECO:0007669"/>
    <property type="project" value="UniProtKB-KW"/>
</dbReference>
<dbReference type="SUPFAM" id="SSF55620">
    <property type="entry name" value="Tetrahydrobiopterin biosynthesis enzymes-like"/>
    <property type="match status" value="2"/>
</dbReference>
<dbReference type="InterPro" id="IPR035907">
    <property type="entry name" value="Hppk_sf"/>
</dbReference>
<dbReference type="GO" id="GO:0005524">
    <property type="term" value="F:ATP binding"/>
    <property type="evidence" value="ECO:0007669"/>
    <property type="project" value="UniProtKB-KW"/>
</dbReference>
<comment type="catalytic activity">
    <reaction evidence="1">
        <text>(7,8-dihydropterin-6-yl)methyl diphosphate + 4-aminobenzoate = 7,8-dihydropteroate + diphosphate</text>
        <dbReference type="Rhea" id="RHEA:19949"/>
        <dbReference type="ChEBI" id="CHEBI:17836"/>
        <dbReference type="ChEBI" id="CHEBI:17839"/>
        <dbReference type="ChEBI" id="CHEBI:33019"/>
        <dbReference type="ChEBI" id="CHEBI:72950"/>
        <dbReference type="EC" id="2.5.1.15"/>
    </reaction>
</comment>
<comment type="catalytic activity">
    <reaction evidence="2">
        <text>6-hydroxymethyl-7,8-dihydropterin + ATP = (7,8-dihydropterin-6-yl)methyl diphosphate + AMP + H(+)</text>
        <dbReference type="Rhea" id="RHEA:11412"/>
        <dbReference type="ChEBI" id="CHEBI:15378"/>
        <dbReference type="ChEBI" id="CHEBI:30616"/>
        <dbReference type="ChEBI" id="CHEBI:44841"/>
        <dbReference type="ChEBI" id="CHEBI:72950"/>
        <dbReference type="ChEBI" id="CHEBI:456215"/>
        <dbReference type="EC" id="2.7.6.3"/>
    </reaction>
</comment>
<dbReference type="GeneID" id="19205545"/>
<dbReference type="OMA" id="ESEPMYF"/>
<dbReference type="GO" id="GO:0046654">
    <property type="term" value="P:tetrahydrofolate biosynthetic process"/>
    <property type="evidence" value="ECO:0007669"/>
    <property type="project" value="UniProtKB-UniPathway"/>
</dbReference>
<dbReference type="GO" id="GO:0046872">
    <property type="term" value="F:metal ion binding"/>
    <property type="evidence" value="ECO:0007669"/>
    <property type="project" value="UniProtKB-KW"/>
</dbReference>
<dbReference type="SUPFAM" id="SSF51717">
    <property type="entry name" value="Dihydropteroate synthetase-like"/>
    <property type="match status" value="1"/>
</dbReference>
<gene>
    <name evidence="17" type="ORF">CONPUDRAFT_166442</name>
</gene>
<feature type="domain" description="Pterin-binding" evidence="16">
    <location>
        <begin position="513"/>
        <end position="806"/>
    </location>
</feature>
<reference evidence="18" key="1">
    <citation type="journal article" date="2012" name="Science">
        <title>The Paleozoic origin of enzymatic lignin decomposition reconstructed from 31 fungal genomes.</title>
        <authorList>
            <person name="Floudas D."/>
            <person name="Binder M."/>
            <person name="Riley R."/>
            <person name="Barry K."/>
            <person name="Blanchette R.A."/>
            <person name="Henrissat B."/>
            <person name="Martinez A.T."/>
            <person name="Otillar R."/>
            <person name="Spatafora J.W."/>
            <person name="Yadav J.S."/>
            <person name="Aerts A."/>
            <person name="Benoit I."/>
            <person name="Boyd A."/>
            <person name="Carlson A."/>
            <person name="Copeland A."/>
            <person name="Coutinho P.M."/>
            <person name="de Vries R.P."/>
            <person name="Ferreira P."/>
            <person name="Findley K."/>
            <person name="Foster B."/>
            <person name="Gaskell J."/>
            <person name="Glotzer D."/>
            <person name="Gorecki P."/>
            <person name="Heitman J."/>
            <person name="Hesse C."/>
            <person name="Hori C."/>
            <person name="Igarashi K."/>
            <person name="Jurgens J.A."/>
            <person name="Kallen N."/>
            <person name="Kersten P."/>
            <person name="Kohler A."/>
            <person name="Kuees U."/>
            <person name="Kumar T.K.A."/>
            <person name="Kuo A."/>
            <person name="LaButti K."/>
            <person name="Larrondo L.F."/>
            <person name="Lindquist E."/>
            <person name="Ling A."/>
            <person name="Lombard V."/>
            <person name="Lucas S."/>
            <person name="Lundell T."/>
            <person name="Martin R."/>
            <person name="McLaughlin D.J."/>
            <person name="Morgenstern I."/>
            <person name="Morin E."/>
            <person name="Murat C."/>
            <person name="Nagy L.G."/>
            <person name="Nolan M."/>
            <person name="Ohm R.A."/>
            <person name="Patyshakuliyeva A."/>
            <person name="Rokas A."/>
            <person name="Ruiz-Duenas F.J."/>
            <person name="Sabat G."/>
            <person name="Salamov A."/>
            <person name="Samejima M."/>
            <person name="Schmutz J."/>
            <person name="Slot J.C."/>
            <person name="St John F."/>
            <person name="Stenlid J."/>
            <person name="Sun H."/>
            <person name="Sun S."/>
            <person name="Syed K."/>
            <person name="Tsang A."/>
            <person name="Wiebenga A."/>
            <person name="Young D."/>
            <person name="Pisabarro A."/>
            <person name="Eastwood D.C."/>
            <person name="Martin F."/>
            <person name="Cullen D."/>
            <person name="Grigoriev I.V."/>
            <person name="Hibbett D.S."/>
        </authorList>
    </citation>
    <scope>NUCLEOTIDE SEQUENCE [LARGE SCALE GENOMIC DNA]</scope>
    <source>
        <strain evidence="18">RWD-64-598 SS2</strain>
    </source>
</reference>
<keyword evidence="9" id="KW-0479">Metal-binding</keyword>
<keyword evidence="13" id="KW-0460">Magnesium</keyword>
<dbReference type="PROSITE" id="PS00794">
    <property type="entry name" value="HPPK"/>
    <property type="match status" value="1"/>
</dbReference>
<dbReference type="PROSITE" id="PS00793">
    <property type="entry name" value="DHPS_2"/>
    <property type="match status" value="1"/>
</dbReference>
<evidence type="ECO:0000256" key="14">
    <source>
        <dbReference type="ARBA" id="ARBA00022909"/>
    </source>
</evidence>
<dbReference type="PANTHER" id="PTHR20941:SF1">
    <property type="entry name" value="FOLIC ACID SYNTHESIS PROTEIN FOL1"/>
    <property type="match status" value="1"/>
</dbReference>
<keyword evidence="15" id="KW-0511">Multifunctional enzyme</keyword>
<dbReference type="InterPro" id="IPR000489">
    <property type="entry name" value="Pterin-binding_dom"/>
</dbReference>
<keyword evidence="14" id="KW-0289">Folate biosynthesis</keyword>
<evidence type="ECO:0000256" key="12">
    <source>
        <dbReference type="ARBA" id="ARBA00022840"/>
    </source>
</evidence>
<evidence type="ECO:0000259" key="16">
    <source>
        <dbReference type="PROSITE" id="PS50972"/>
    </source>
</evidence>
<dbReference type="Pfam" id="PF01288">
    <property type="entry name" value="HPPK"/>
    <property type="match status" value="1"/>
</dbReference>
<evidence type="ECO:0000256" key="10">
    <source>
        <dbReference type="ARBA" id="ARBA00022741"/>
    </source>
</evidence>
<dbReference type="SMART" id="SM00905">
    <property type="entry name" value="FolB"/>
    <property type="match status" value="2"/>
</dbReference>
<protein>
    <submittedName>
        <fullName evidence="17">Dihydropteroate synthase</fullName>
    </submittedName>
</protein>
<dbReference type="Gene3D" id="3.20.20.20">
    <property type="entry name" value="Dihydropteroate synthase-like"/>
    <property type="match status" value="1"/>
</dbReference>
<evidence type="ECO:0000256" key="3">
    <source>
        <dbReference type="ARBA" id="ARBA00001946"/>
    </source>
</evidence>
<evidence type="ECO:0000256" key="15">
    <source>
        <dbReference type="ARBA" id="ARBA00023268"/>
    </source>
</evidence>
<comment type="pathway">
    <text evidence="4">Cofactor biosynthesis; tetrahydrofolate biosynthesis; 7,8-dihydrofolate from 2-amino-4-hydroxy-6-hydroxymethyl-7,8-dihydropteridine diphosphate and 4-aminobenzoate: step 1/2.</text>
</comment>